<dbReference type="Gene3D" id="3.40.50.150">
    <property type="entry name" value="Vaccinia Virus protein VP39"/>
    <property type="match status" value="1"/>
</dbReference>
<dbReference type="Pfam" id="PF08241">
    <property type="entry name" value="Methyltransf_11"/>
    <property type="match status" value="1"/>
</dbReference>
<protein>
    <submittedName>
        <fullName evidence="4">Uncharacterized protein</fullName>
    </submittedName>
</protein>
<reference evidence="4" key="1">
    <citation type="submission" date="2022-03" db="EMBL/GenBank/DDBJ databases">
        <authorList>
            <person name="Martin C."/>
        </authorList>
    </citation>
    <scope>NUCLEOTIDE SEQUENCE</scope>
</reference>
<dbReference type="Proteomes" id="UP000749559">
    <property type="component" value="Unassembled WGS sequence"/>
</dbReference>
<comment type="caution">
    <text evidence="4">The sequence shown here is derived from an EMBL/GenBank/DDBJ whole genome shotgun (WGS) entry which is preliminary data.</text>
</comment>
<dbReference type="InterPro" id="IPR029063">
    <property type="entry name" value="SAM-dependent_MTases_sf"/>
</dbReference>
<dbReference type="EMBL" id="CAIIXF020000008">
    <property type="protein sequence ID" value="CAH1791887.1"/>
    <property type="molecule type" value="Genomic_DNA"/>
</dbReference>
<keyword evidence="3" id="KW-0808">Transferase</keyword>
<dbReference type="GO" id="GO:0008757">
    <property type="term" value="F:S-adenosylmethionine-dependent methyltransferase activity"/>
    <property type="evidence" value="ECO:0007669"/>
    <property type="project" value="InterPro"/>
</dbReference>
<dbReference type="OrthoDB" id="411785at2759"/>
<dbReference type="InterPro" id="IPR051419">
    <property type="entry name" value="Lys/N-term_MeTrsfase_sf"/>
</dbReference>
<evidence type="ECO:0000256" key="3">
    <source>
        <dbReference type="ARBA" id="ARBA00022679"/>
    </source>
</evidence>
<gene>
    <name evidence="4" type="ORF">OFUS_LOCUS16926</name>
</gene>
<dbReference type="AlphaFoldDB" id="A0A8J1U1A1"/>
<proteinExistence type="inferred from homology"/>
<evidence type="ECO:0000313" key="5">
    <source>
        <dbReference type="Proteomes" id="UP000749559"/>
    </source>
</evidence>
<evidence type="ECO:0000256" key="2">
    <source>
        <dbReference type="ARBA" id="ARBA00022603"/>
    </source>
</evidence>
<organism evidence="4 5">
    <name type="scientific">Owenia fusiformis</name>
    <name type="common">Polychaete worm</name>
    <dbReference type="NCBI Taxonomy" id="6347"/>
    <lineage>
        <taxon>Eukaryota</taxon>
        <taxon>Metazoa</taxon>
        <taxon>Spiralia</taxon>
        <taxon>Lophotrochozoa</taxon>
        <taxon>Annelida</taxon>
        <taxon>Polychaeta</taxon>
        <taxon>Sedentaria</taxon>
        <taxon>Canalipalpata</taxon>
        <taxon>Sabellida</taxon>
        <taxon>Oweniida</taxon>
        <taxon>Oweniidae</taxon>
        <taxon>Owenia</taxon>
    </lineage>
</organism>
<accession>A0A8J1U1A1</accession>
<keyword evidence="2" id="KW-0489">Methyltransferase</keyword>
<dbReference type="PANTHER" id="PTHR12176:SF83">
    <property type="entry name" value="CITRATE SYNTHASE-LYSINE N-METHYLTRANSFERASE CSKMT, MITOCHONDRIAL"/>
    <property type="match status" value="1"/>
</dbReference>
<dbReference type="InterPro" id="IPR013216">
    <property type="entry name" value="Methyltransf_11"/>
</dbReference>
<comment type="similarity">
    <text evidence="1">Belongs to the methyltransferase superfamily.</text>
</comment>
<sequence length="261" mass="30399">MAAPMKGFLKNKFFTFCQCFKQHDGIRVHSLHKRSYIKWKDMAERSAWETHYKSSDQSIDWLLSYGHLKHVILPAISPIMRENVSFKIIDIGCGQSDLIPQLLLNDLNNTNAYCTDFSYHCIEQLRNKFHQLNIADNCTNGNTRQDVKSCNRLNFVNCDAQYLPFQDETVNCIIDKGTTDAVLKDVIKGKKIFEKIVCECFRILHKDGSLIQITDEVPELRVPLLELVFSKFKIQTTQFSLSFKIIEDNEMEYYVYFIKKG</sequence>
<keyword evidence="5" id="KW-1185">Reference proteome</keyword>
<evidence type="ECO:0000256" key="1">
    <source>
        <dbReference type="ARBA" id="ARBA00008361"/>
    </source>
</evidence>
<evidence type="ECO:0000313" key="4">
    <source>
        <dbReference type="EMBL" id="CAH1791887.1"/>
    </source>
</evidence>
<name>A0A8J1U1A1_OWEFU</name>
<dbReference type="PANTHER" id="PTHR12176">
    <property type="entry name" value="SAM-DEPENDENT METHYLTRANSFERASE SUPERFAMILY PROTEIN"/>
    <property type="match status" value="1"/>
</dbReference>
<dbReference type="SUPFAM" id="SSF53335">
    <property type="entry name" value="S-adenosyl-L-methionine-dependent methyltransferases"/>
    <property type="match status" value="1"/>
</dbReference>
<dbReference type="GO" id="GO:0032259">
    <property type="term" value="P:methylation"/>
    <property type="evidence" value="ECO:0007669"/>
    <property type="project" value="UniProtKB-KW"/>
</dbReference>